<dbReference type="AlphaFoldDB" id="G4NHR5"/>
<evidence type="ECO:0000313" key="4">
    <source>
        <dbReference type="Proteomes" id="UP000009058"/>
    </source>
</evidence>
<keyword evidence="2" id="KW-0732">Signal</keyword>
<protein>
    <submittedName>
        <fullName evidence="3">Uncharacterized protein</fullName>
    </submittedName>
</protein>
<feature type="compositionally biased region" description="Polar residues" evidence="1">
    <location>
        <begin position="29"/>
        <end position="42"/>
    </location>
</feature>
<keyword evidence="4" id="KW-1185">Reference proteome</keyword>
<sequence>MNPFYFILCFITLVSSVAVNPAHHENNLEARTSSGRGSTAQDATLGIPPPLNVDPKRVQVWIRLDKTIPTEDFYKNDQGFTHTALKNLIREAGGQHTDVVVGNKDKWIEYGMFFERGPWADSAESALGYPTRVRVYDLKPKQNVKWTYVGLLDASIKSPVDPILLEEARKLGGHSYSTETWNCSVNAMSRAVMQPLFSLLGHPSGGRISNAAGTTVTFPQIGSPVR</sequence>
<evidence type="ECO:0000256" key="1">
    <source>
        <dbReference type="SAM" id="MobiDB-lite"/>
    </source>
</evidence>
<reference evidence="3 4" key="1">
    <citation type="journal article" date="2005" name="Nature">
        <title>The genome sequence of the rice blast fungus Magnaporthe grisea.</title>
        <authorList>
            <person name="Dean R.A."/>
            <person name="Talbot N.J."/>
            <person name="Ebbole D.J."/>
            <person name="Farman M.L."/>
            <person name="Mitchell T.K."/>
            <person name="Orbach M.J."/>
            <person name="Thon M."/>
            <person name="Kulkarni R."/>
            <person name="Xu J.R."/>
            <person name="Pan H."/>
            <person name="Read N.D."/>
            <person name="Lee Y.H."/>
            <person name="Carbone I."/>
            <person name="Brown D."/>
            <person name="Oh Y.Y."/>
            <person name="Donofrio N."/>
            <person name="Jeong J.S."/>
            <person name="Soanes D.M."/>
            <person name="Djonovic S."/>
            <person name="Kolomiets E."/>
            <person name="Rehmeyer C."/>
            <person name="Li W."/>
            <person name="Harding M."/>
            <person name="Kim S."/>
            <person name="Lebrun M.H."/>
            <person name="Bohnert H."/>
            <person name="Coughlan S."/>
            <person name="Butler J."/>
            <person name="Calvo S."/>
            <person name="Ma L.J."/>
            <person name="Nicol R."/>
            <person name="Purcell S."/>
            <person name="Nusbaum C."/>
            <person name="Galagan J.E."/>
            <person name="Birren B.W."/>
        </authorList>
    </citation>
    <scope>NUCLEOTIDE SEQUENCE [LARGE SCALE GENOMIC DNA]</scope>
    <source>
        <strain evidence="4">70-15 / ATCC MYA-4617 / FGSC 8958</strain>
    </source>
</reference>
<dbReference type="OMA" id="PAHHENN"/>
<proteinExistence type="predicted"/>
<dbReference type="KEGG" id="mgr:MGG_17767"/>
<gene>
    <name evidence="3" type="ORF">MGG_17767</name>
</gene>
<name>G4NHR5_PYRO7</name>
<dbReference type="EMBL" id="CM001236">
    <property type="protein sequence ID" value="EHA47775.1"/>
    <property type="molecule type" value="Genomic_DNA"/>
</dbReference>
<accession>G4NHR5</accession>
<feature type="region of interest" description="Disordered" evidence="1">
    <location>
        <begin position="28"/>
        <end position="49"/>
    </location>
</feature>
<dbReference type="InParanoid" id="G4NHR5"/>
<reference key="2">
    <citation type="submission" date="2011-05" db="EMBL/GenBank/DDBJ databases">
        <title>The Genome Sequence of Magnaporthe oryzae 70-15.</title>
        <authorList>
            <consortium name="The Broad Institute Genome Sequencing Platform"/>
            <person name="Ma L.-J."/>
            <person name="Dead R."/>
            <person name="Young S.K."/>
            <person name="Zeng Q."/>
            <person name="Gargeya S."/>
            <person name="Fitzgerald M."/>
            <person name="Haas B."/>
            <person name="Abouelleil A."/>
            <person name="Alvarado L."/>
            <person name="Arachchi H.M."/>
            <person name="Berlin A."/>
            <person name="Brown A."/>
            <person name="Chapman S.B."/>
            <person name="Chen Z."/>
            <person name="Dunbar C."/>
            <person name="Freedman E."/>
            <person name="Gearin G."/>
            <person name="Gellesch M."/>
            <person name="Goldberg J."/>
            <person name="Griggs A."/>
            <person name="Gujja S."/>
            <person name="Heiman D."/>
            <person name="Howarth C."/>
            <person name="Larson L."/>
            <person name="Lui A."/>
            <person name="MacDonald P.J.P."/>
            <person name="Mehta T."/>
            <person name="Montmayeur A."/>
            <person name="Murphy C."/>
            <person name="Neiman D."/>
            <person name="Pearson M."/>
            <person name="Priest M."/>
            <person name="Roberts A."/>
            <person name="Saif S."/>
            <person name="Shea T."/>
            <person name="Shenoy N."/>
            <person name="Sisk P."/>
            <person name="Stolte C."/>
            <person name="Sykes S."/>
            <person name="Yandava C."/>
            <person name="Wortman J."/>
            <person name="Nusbaum C."/>
            <person name="Birren B."/>
        </authorList>
    </citation>
    <scope>NUCLEOTIDE SEQUENCE</scope>
    <source>
        <strain>70-15</strain>
    </source>
</reference>
<dbReference type="RefSeq" id="XP_003720142.1">
    <property type="nucleotide sequence ID" value="XM_003720094.1"/>
</dbReference>
<organism evidence="3 4">
    <name type="scientific">Pyricularia oryzae (strain 70-15 / ATCC MYA-4617 / FGSC 8958)</name>
    <name type="common">Rice blast fungus</name>
    <name type="synonym">Magnaporthe oryzae</name>
    <dbReference type="NCBI Taxonomy" id="242507"/>
    <lineage>
        <taxon>Eukaryota</taxon>
        <taxon>Fungi</taxon>
        <taxon>Dikarya</taxon>
        <taxon>Ascomycota</taxon>
        <taxon>Pezizomycotina</taxon>
        <taxon>Sordariomycetes</taxon>
        <taxon>Sordariomycetidae</taxon>
        <taxon>Magnaporthales</taxon>
        <taxon>Pyriculariaceae</taxon>
        <taxon>Pyricularia</taxon>
    </lineage>
</organism>
<feature type="signal peptide" evidence="2">
    <location>
        <begin position="1"/>
        <end position="18"/>
    </location>
</feature>
<feature type="chain" id="PRO_5003466294" evidence="2">
    <location>
        <begin position="19"/>
        <end position="226"/>
    </location>
</feature>
<dbReference type="eggNOG" id="ENOG502RNHF">
    <property type="taxonomic scope" value="Eukaryota"/>
</dbReference>
<dbReference type="HOGENOM" id="CLU_1224982_0_0_1"/>
<evidence type="ECO:0000256" key="2">
    <source>
        <dbReference type="SAM" id="SignalP"/>
    </source>
</evidence>
<dbReference type="GeneID" id="12987194"/>
<dbReference type="VEuPathDB" id="FungiDB:MGG_17767"/>
<dbReference type="Proteomes" id="UP000009058">
    <property type="component" value="Chromosome 6"/>
</dbReference>
<dbReference type="OrthoDB" id="3744526at2759"/>
<evidence type="ECO:0000313" key="3">
    <source>
        <dbReference type="EMBL" id="EHA47775.1"/>
    </source>
</evidence>